<dbReference type="RefSeq" id="WP_013498565.1">
    <property type="nucleotide sequence ID" value="NC_014833.1"/>
</dbReference>
<sequence length="107" mass="12386">MRAVHNKLVRDKIPEIIEKASKTAYTHILSDEEYISELDKKLGEEFAEYQADKNIEELADMLEVMYAIAEARGWSVSELEAVRKSKAEKRGGFKKKIYLEYVEEGNE</sequence>
<dbReference type="InterPro" id="IPR038735">
    <property type="entry name" value="MSMEG_1276-like_NTP-PPase_dom"/>
</dbReference>
<gene>
    <name evidence="1" type="ordered locus">Rumal_1903</name>
</gene>
<dbReference type="KEGG" id="ral:Rumal_1903"/>
<dbReference type="SUPFAM" id="SSF101386">
    <property type="entry name" value="all-alpha NTP pyrophosphatases"/>
    <property type="match status" value="1"/>
</dbReference>
<organism evidence="1 2">
    <name type="scientific">Ruminococcus albus (strain ATCC 27210 / DSM 20455 / JCM 14654 / NCDO 2250 / 7)</name>
    <dbReference type="NCBI Taxonomy" id="697329"/>
    <lineage>
        <taxon>Bacteria</taxon>
        <taxon>Bacillati</taxon>
        <taxon>Bacillota</taxon>
        <taxon>Clostridia</taxon>
        <taxon>Eubacteriales</taxon>
        <taxon>Oscillospiraceae</taxon>
        <taxon>Ruminococcus</taxon>
    </lineage>
</organism>
<dbReference type="CDD" id="cd11532">
    <property type="entry name" value="NTP-PPase_COG4997"/>
    <property type="match status" value="1"/>
</dbReference>
<accession>E6UAH9</accession>
<dbReference type="EMBL" id="CP002403">
    <property type="protein sequence ID" value="ADU22401.1"/>
    <property type="molecule type" value="Genomic_DNA"/>
</dbReference>
<protein>
    <recommendedName>
        <fullName evidence="3">Phosphoribosyl-ATP pyrophosphohydrolase</fullName>
    </recommendedName>
</protein>
<proteinExistence type="predicted"/>
<evidence type="ECO:0000313" key="2">
    <source>
        <dbReference type="Proteomes" id="UP000006919"/>
    </source>
</evidence>
<dbReference type="OrthoDB" id="9813491at2"/>
<dbReference type="AlphaFoldDB" id="E6UAH9"/>
<reference evidence="1 2" key="1">
    <citation type="journal article" date="2011" name="J. Bacteriol.">
        <title>Complete genome of the cellulolytic ruminal bacterium Ruminococcus albus 7.</title>
        <authorList>
            <person name="Suen G."/>
            <person name="Stevenson D.M."/>
            <person name="Bruce D.C."/>
            <person name="Chertkov O."/>
            <person name="Copeland A."/>
            <person name="Cheng J.F."/>
            <person name="Detter C."/>
            <person name="Detter J.C."/>
            <person name="Goodwin L.A."/>
            <person name="Han C.S."/>
            <person name="Hauser L.J."/>
            <person name="Ivanova N.N."/>
            <person name="Kyrpides N.C."/>
            <person name="Land M.L."/>
            <person name="Lapidus A."/>
            <person name="Lucas S."/>
            <person name="Ovchinnikova G."/>
            <person name="Pitluck S."/>
            <person name="Tapia R."/>
            <person name="Woyke T."/>
            <person name="Boyum J."/>
            <person name="Mead D."/>
            <person name="Weimer P.J."/>
        </authorList>
    </citation>
    <scope>NUCLEOTIDE SEQUENCE [LARGE SCALE GENOMIC DNA]</scope>
    <source>
        <strain evidence="2">ATCC 27210 / DSM 20455 / JCM 14654 / NCDO 2250 / 7</strain>
    </source>
</reference>
<dbReference type="HOGENOM" id="CLU_142081_0_0_9"/>
<evidence type="ECO:0008006" key="3">
    <source>
        <dbReference type="Google" id="ProtNLM"/>
    </source>
</evidence>
<name>E6UAH9_RUMA7</name>
<evidence type="ECO:0000313" key="1">
    <source>
        <dbReference type="EMBL" id="ADU22401.1"/>
    </source>
</evidence>
<dbReference type="Proteomes" id="UP000006919">
    <property type="component" value="Chromosome"/>
</dbReference>
<dbReference type="eggNOG" id="COG4997">
    <property type="taxonomic scope" value="Bacteria"/>
</dbReference>
<dbReference type="STRING" id="697329.Rumal_1903"/>